<dbReference type="PROSITE" id="PS51257">
    <property type="entry name" value="PROKAR_LIPOPROTEIN"/>
    <property type="match status" value="1"/>
</dbReference>
<accession>A0A4Q1KH02</accession>
<evidence type="ECO:0000313" key="3">
    <source>
        <dbReference type="EMBL" id="RXR28998.1"/>
    </source>
</evidence>
<feature type="chain" id="PRO_5020324695" description="Lipoprotein" evidence="2">
    <location>
        <begin position="21"/>
        <end position="180"/>
    </location>
</feature>
<reference evidence="4" key="1">
    <citation type="submission" date="2019-01" db="EMBL/GenBank/DDBJ databases">
        <title>Cytophagaceae bacterium strain CAR-16.</title>
        <authorList>
            <person name="Chen W.-M."/>
        </authorList>
    </citation>
    <scope>NUCLEOTIDE SEQUENCE [LARGE SCALE GENOMIC DNA]</scope>
    <source>
        <strain evidence="4">CHR27</strain>
    </source>
</reference>
<evidence type="ECO:0008006" key="5">
    <source>
        <dbReference type="Google" id="ProtNLM"/>
    </source>
</evidence>
<dbReference type="Proteomes" id="UP000290958">
    <property type="component" value="Unassembled WGS sequence"/>
</dbReference>
<keyword evidence="2" id="KW-0732">Signal</keyword>
<feature type="signal peptide" evidence="2">
    <location>
        <begin position="1"/>
        <end position="20"/>
    </location>
</feature>
<dbReference type="OrthoDB" id="7594780at2"/>
<proteinExistence type="predicted"/>
<evidence type="ECO:0000256" key="1">
    <source>
        <dbReference type="SAM" id="MobiDB-lite"/>
    </source>
</evidence>
<keyword evidence="4" id="KW-1185">Reference proteome</keyword>
<comment type="caution">
    <text evidence="3">The sequence shown here is derived from an EMBL/GenBank/DDBJ whole genome shotgun (WGS) entry which is preliminary data.</text>
</comment>
<protein>
    <recommendedName>
        <fullName evidence="5">Lipoprotein</fullName>
    </recommendedName>
</protein>
<dbReference type="RefSeq" id="WP_129404062.1">
    <property type="nucleotide sequence ID" value="NZ_SBKP01000006.1"/>
</dbReference>
<dbReference type="EMBL" id="SBKP01000006">
    <property type="protein sequence ID" value="RXR28998.1"/>
    <property type="molecule type" value="Genomic_DNA"/>
</dbReference>
<evidence type="ECO:0000256" key="2">
    <source>
        <dbReference type="SAM" id="SignalP"/>
    </source>
</evidence>
<gene>
    <name evidence="3" type="ORF">EQG66_07930</name>
</gene>
<sequence>MHRRLLAIATLLLSACASMGQDGRSYPSLARRPAETARVGGEVPPDPAAQPEQGEARPADPALARELAVLAAQADKGKGAFDALYAQVGPGIRGASGAAVSSEAWVSAQVELARLEEARYDSVFALASLDTLYANRMKAMADGTAQGGLAEILAARTSALAAVDGQNDRIDDLKAALRQP</sequence>
<organism evidence="3 4">
    <name type="scientific">Sphingobium fluviale</name>
    <dbReference type="NCBI Taxonomy" id="2506423"/>
    <lineage>
        <taxon>Bacteria</taxon>
        <taxon>Pseudomonadati</taxon>
        <taxon>Pseudomonadota</taxon>
        <taxon>Alphaproteobacteria</taxon>
        <taxon>Sphingomonadales</taxon>
        <taxon>Sphingomonadaceae</taxon>
        <taxon>Sphingobium</taxon>
    </lineage>
</organism>
<name>A0A4Q1KH02_9SPHN</name>
<evidence type="ECO:0000313" key="4">
    <source>
        <dbReference type="Proteomes" id="UP000290958"/>
    </source>
</evidence>
<feature type="region of interest" description="Disordered" evidence="1">
    <location>
        <begin position="22"/>
        <end position="59"/>
    </location>
</feature>
<dbReference type="AlphaFoldDB" id="A0A4Q1KH02"/>